<comment type="caution">
    <text evidence="2">The sequence shown here is derived from an EMBL/GenBank/DDBJ whole genome shotgun (WGS) entry which is preliminary data.</text>
</comment>
<dbReference type="Proteomes" id="UP000828390">
    <property type="component" value="Unassembled WGS sequence"/>
</dbReference>
<keyword evidence="1" id="KW-0472">Membrane</keyword>
<keyword evidence="1" id="KW-0812">Transmembrane</keyword>
<evidence type="ECO:0000313" key="2">
    <source>
        <dbReference type="EMBL" id="KAH3700153.1"/>
    </source>
</evidence>
<accession>A0A9D3YL26</accession>
<reference evidence="2" key="2">
    <citation type="submission" date="2020-11" db="EMBL/GenBank/DDBJ databases">
        <authorList>
            <person name="McCartney M.A."/>
            <person name="Auch B."/>
            <person name="Kono T."/>
            <person name="Mallez S."/>
            <person name="Becker A."/>
            <person name="Gohl D.M."/>
            <person name="Silverstein K.A.T."/>
            <person name="Koren S."/>
            <person name="Bechman K.B."/>
            <person name="Herman A."/>
            <person name="Abrahante J.E."/>
            <person name="Garbe J."/>
        </authorList>
    </citation>
    <scope>NUCLEOTIDE SEQUENCE</scope>
    <source>
        <strain evidence="2">Duluth1</strain>
        <tissue evidence="2">Whole animal</tissue>
    </source>
</reference>
<keyword evidence="1" id="KW-1133">Transmembrane helix</keyword>
<reference evidence="2" key="1">
    <citation type="journal article" date="2019" name="bioRxiv">
        <title>The Genome of the Zebra Mussel, Dreissena polymorpha: A Resource for Invasive Species Research.</title>
        <authorList>
            <person name="McCartney M.A."/>
            <person name="Auch B."/>
            <person name="Kono T."/>
            <person name="Mallez S."/>
            <person name="Zhang Y."/>
            <person name="Obille A."/>
            <person name="Becker A."/>
            <person name="Abrahante J.E."/>
            <person name="Garbe J."/>
            <person name="Badalamenti J.P."/>
            <person name="Herman A."/>
            <person name="Mangelson H."/>
            <person name="Liachko I."/>
            <person name="Sullivan S."/>
            <person name="Sone E.D."/>
            <person name="Koren S."/>
            <person name="Silverstein K.A.T."/>
            <person name="Beckman K.B."/>
            <person name="Gohl D.M."/>
        </authorList>
    </citation>
    <scope>NUCLEOTIDE SEQUENCE</scope>
    <source>
        <strain evidence="2">Duluth1</strain>
        <tissue evidence="2">Whole animal</tissue>
    </source>
</reference>
<gene>
    <name evidence="2" type="ORF">DPMN_075122</name>
</gene>
<protein>
    <submittedName>
        <fullName evidence="2">Uncharacterized protein</fullName>
    </submittedName>
</protein>
<dbReference type="EMBL" id="JAIWYP010000015">
    <property type="protein sequence ID" value="KAH3700153.1"/>
    <property type="molecule type" value="Genomic_DNA"/>
</dbReference>
<name>A0A9D3YL26_DREPO</name>
<keyword evidence="3" id="KW-1185">Reference proteome</keyword>
<evidence type="ECO:0000313" key="3">
    <source>
        <dbReference type="Proteomes" id="UP000828390"/>
    </source>
</evidence>
<evidence type="ECO:0000256" key="1">
    <source>
        <dbReference type="SAM" id="Phobius"/>
    </source>
</evidence>
<sequence length="72" mass="7591">MPGGAVAAIGVLAVFACVFLLVLVCIFKRTGCRLSDALHPPFDGTYLTAIHDEKVHQHGVDGNICALSIVLD</sequence>
<feature type="transmembrane region" description="Helical" evidence="1">
    <location>
        <begin position="6"/>
        <end position="27"/>
    </location>
</feature>
<proteinExistence type="predicted"/>
<dbReference type="AlphaFoldDB" id="A0A9D3YL26"/>
<organism evidence="2 3">
    <name type="scientific">Dreissena polymorpha</name>
    <name type="common">Zebra mussel</name>
    <name type="synonym">Mytilus polymorpha</name>
    <dbReference type="NCBI Taxonomy" id="45954"/>
    <lineage>
        <taxon>Eukaryota</taxon>
        <taxon>Metazoa</taxon>
        <taxon>Spiralia</taxon>
        <taxon>Lophotrochozoa</taxon>
        <taxon>Mollusca</taxon>
        <taxon>Bivalvia</taxon>
        <taxon>Autobranchia</taxon>
        <taxon>Heteroconchia</taxon>
        <taxon>Euheterodonta</taxon>
        <taxon>Imparidentia</taxon>
        <taxon>Neoheterodontei</taxon>
        <taxon>Myida</taxon>
        <taxon>Dreissenoidea</taxon>
        <taxon>Dreissenidae</taxon>
        <taxon>Dreissena</taxon>
    </lineage>
</organism>